<dbReference type="SMART" id="SM00387">
    <property type="entry name" value="HATPase_c"/>
    <property type="match status" value="1"/>
</dbReference>
<evidence type="ECO:0000256" key="2">
    <source>
        <dbReference type="ARBA" id="ARBA00004651"/>
    </source>
</evidence>
<evidence type="ECO:0000256" key="11">
    <source>
        <dbReference type="ARBA" id="ARBA00023136"/>
    </source>
</evidence>
<evidence type="ECO:0000256" key="6">
    <source>
        <dbReference type="ARBA" id="ARBA00022679"/>
    </source>
</evidence>
<evidence type="ECO:0000256" key="8">
    <source>
        <dbReference type="ARBA" id="ARBA00022777"/>
    </source>
</evidence>
<comment type="catalytic activity">
    <reaction evidence="1">
        <text>ATP + protein L-histidine = ADP + protein N-phospho-L-histidine.</text>
        <dbReference type="EC" id="2.7.13.3"/>
    </reaction>
</comment>
<accession>A0A2H1EHC4</accession>
<dbReference type="Pfam" id="PF02743">
    <property type="entry name" value="dCache_1"/>
    <property type="match status" value="1"/>
</dbReference>
<keyword evidence="9 13" id="KW-1133">Transmembrane helix</keyword>
<dbReference type="InterPro" id="IPR029151">
    <property type="entry name" value="Sensor-like_sf"/>
</dbReference>
<dbReference type="InterPro" id="IPR033479">
    <property type="entry name" value="dCache_1"/>
</dbReference>
<dbReference type="InterPro" id="IPR036097">
    <property type="entry name" value="HisK_dim/P_sf"/>
</dbReference>
<evidence type="ECO:0000256" key="10">
    <source>
        <dbReference type="ARBA" id="ARBA00023012"/>
    </source>
</evidence>
<organism evidence="15 16">
    <name type="scientific">Nitrosotalea sinensis</name>
    <dbReference type="NCBI Taxonomy" id="1499975"/>
    <lineage>
        <taxon>Archaea</taxon>
        <taxon>Nitrososphaerota</taxon>
        <taxon>Nitrososphaeria</taxon>
        <taxon>Nitrosotaleales</taxon>
        <taxon>Nitrosotaleaceae</taxon>
        <taxon>Nitrosotalea</taxon>
    </lineage>
</organism>
<dbReference type="GO" id="GO:0005886">
    <property type="term" value="C:plasma membrane"/>
    <property type="evidence" value="ECO:0007669"/>
    <property type="project" value="UniProtKB-SubCell"/>
</dbReference>
<keyword evidence="5" id="KW-0597">Phosphoprotein</keyword>
<dbReference type="InterPro" id="IPR004358">
    <property type="entry name" value="Sig_transdc_His_kin-like_C"/>
</dbReference>
<protein>
    <recommendedName>
        <fullName evidence="3">histidine kinase</fullName>
        <ecNumber evidence="3">2.7.13.3</ecNumber>
    </recommendedName>
</protein>
<evidence type="ECO:0000313" key="15">
    <source>
        <dbReference type="EMBL" id="SHO45563.1"/>
    </source>
</evidence>
<dbReference type="SUPFAM" id="SSF55874">
    <property type="entry name" value="ATPase domain of HSP90 chaperone/DNA topoisomerase II/histidine kinase"/>
    <property type="match status" value="1"/>
</dbReference>
<feature type="domain" description="Histidine kinase" evidence="14">
    <location>
        <begin position="356"/>
        <end position="574"/>
    </location>
</feature>
<dbReference type="EC" id="2.7.13.3" evidence="3"/>
<evidence type="ECO:0000256" key="12">
    <source>
        <dbReference type="SAM" id="Coils"/>
    </source>
</evidence>
<dbReference type="PANTHER" id="PTHR43711:SF26">
    <property type="entry name" value="SENSOR HISTIDINE KINASE RCSC"/>
    <property type="match status" value="1"/>
</dbReference>
<evidence type="ECO:0000256" key="3">
    <source>
        <dbReference type="ARBA" id="ARBA00012438"/>
    </source>
</evidence>
<dbReference type="InterPro" id="IPR050736">
    <property type="entry name" value="Sensor_HK_Regulatory"/>
</dbReference>
<evidence type="ECO:0000256" key="5">
    <source>
        <dbReference type="ARBA" id="ARBA00022553"/>
    </source>
</evidence>
<dbReference type="EMBL" id="FRFC01000003">
    <property type="protein sequence ID" value="SHO45563.1"/>
    <property type="molecule type" value="Genomic_DNA"/>
</dbReference>
<dbReference type="PRINTS" id="PR00344">
    <property type="entry name" value="BCTRLSENSOR"/>
</dbReference>
<dbReference type="CDD" id="cd00082">
    <property type="entry name" value="HisKA"/>
    <property type="match status" value="1"/>
</dbReference>
<name>A0A2H1EHC4_9ARCH</name>
<evidence type="ECO:0000256" key="7">
    <source>
        <dbReference type="ARBA" id="ARBA00022692"/>
    </source>
</evidence>
<evidence type="ECO:0000259" key="14">
    <source>
        <dbReference type="PROSITE" id="PS50109"/>
    </source>
</evidence>
<keyword evidence="7 13" id="KW-0812">Transmembrane</keyword>
<keyword evidence="16" id="KW-1185">Reference proteome</keyword>
<keyword evidence="4" id="KW-1003">Cell membrane</keyword>
<keyword evidence="6" id="KW-0808">Transferase</keyword>
<dbReference type="SMART" id="SM00388">
    <property type="entry name" value="HisKA"/>
    <property type="match status" value="1"/>
</dbReference>
<evidence type="ECO:0000256" key="1">
    <source>
        <dbReference type="ARBA" id="ARBA00000085"/>
    </source>
</evidence>
<feature type="transmembrane region" description="Helical" evidence="13">
    <location>
        <begin position="299"/>
        <end position="317"/>
    </location>
</feature>
<dbReference type="Gene3D" id="3.30.565.10">
    <property type="entry name" value="Histidine kinase-like ATPase, C-terminal domain"/>
    <property type="match status" value="1"/>
</dbReference>
<gene>
    <name evidence="15" type="ORF">NSIN_20699</name>
</gene>
<dbReference type="SUPFAM" id="SSF47384">
    <property type="entry name" value="Homodimeric domain of signal transducing histidine kinase"/>
    <property type="match status" value="1"/>
</dbReference>
<keyword evidence="10" id="KW-0902">Two-component regulatory system</keyword>
<evidence type="ECO:0000256" key="4">
    <source>
        <dbReference type="ARBA" id="ARBA00022475"/>
    </source>
</evidence>
<comment type="subcellular location">
    <subcellularLocation>
        <location evidence="2">Cell membrane</location>
        <topology evidence="2">Multi-pass membrane protein</topology>
    </subcellularLocation>
</comment>
<dbReference type="OrthoDB" id="342253at2157"/>
<evidence type="ECO:0000313" key="16">
    <source>
        <dbReference type="Proteomes" id="UP000232412"/>
    </source>
</evidence>
<dbReference type="CDD" id="cd18773">
    <property type="entry name" value="PDC1_HK_sensor"/>
    <property type="match status" value="1"/>
</dbReference>
<keyword evidence="12" id="KW-0175">Coiled coil</keyword>
<sequence length="574" mass="64620">MNKPSLVPIVLISSTLVISVALALIIQQHVMEVTREQGIEKQNQLKLLSDRINLRLSNAISAINITSRNPIMQSTPYSSFISSDLKGIPSDMDMPKRIIATNVMDVFKGFEYVFYAMPNGDLYITEPYTIQVNNSQLNFAFRDWYKGSIKNHDVYVSEVYVSATTKHNVIAISSPIYQKENGTLVGMWVGVLNLNIISHQLDETNLGGNEKIAIFDQHGTIIASNDPSDFGKFQSAYADEINQAIAGKNSLSTKSVDGVSYVVAYSSIPLYDHNWAVVSVQPYDDAYKQADVVVYTSKIILTIIIIISVISGIMIYRSSHKDKVLRRNLETLNQELEDKSKKLQEKDKAKEEFSAMITHELKTPLVPIAVYCKMLKKQLLGSMNKEQMEAIETIEKNTKRLETLISDIMDARKLDLDKMKFYPEEVTLDELFNNMNSDYAESLQQNGKQFVTNVPTSGLVIETDKSRLRQVFDNLISNAIKFTGEKDGKIEVGFKKEDSKIIFYVKDNGMGIPKEHQKELFKKFYQIDTTERRKAGGTGLGLAISKGIIEKMGGKIWVESDGTSGSTFYFELNT</sequence>
<dbReference type="InterPro" id="IPR005467">
    <property type="entry name" value="His_kinase_dom"/>
</dbReference>
<dbReference type="InterPro" id="IPR003594">
    <property type="entry name" value="HATPase_dom"/>
</dbReference>
<dbReference type="PANTHER" id="PTHR43711">
    <property type="entry name" value="TWO-COMPONENT HISTIDINE KINASE"/>
    <property type="match status" value="1"/>
</dbReference>
<reference evidence="16" key="1">
    <citation type="submission" date="2016-12" db="EMBL/GenBank/DDBJ databases">
        <authorList>
            <person name="Herbold C."/>
        </authorList>
    </citation>
    <scope>NUCLEOTIDE SEQUENCE [LARGE SCALE GENOMIC DNA]</scope>
</reference>
<dbReference type="RefSeq" id="WP_101009666.1">
    <property type="nucleotide sequence ID" value="NZ_FRFC01000003.1"/>
</dbReference>
<dbReference type="FunFam" id="3.30.565.10:FF:000006">
    <property type="entry name" value="Sensor histidine kinase WalK"/>
    <property type="match status" value="1"/>
</dbReference>
<dbReference type="GO" id="GO:0000155">
    <property type="term" value="F:phosphorelay sensor kinase activity"/>
    <property type="evidence" value="ECO:0007669"/>
    <property type="project" value="InterPro"/>
</dbReference>
<keyword evidence="11 13" id="KW-0472">Membrane</keyword>
<dbReference type="Proteomes" id="UP000232412">
    <property type="component" value="Unassembled WGS sequence"/>
</dbReference>
<evidence type="ECO:0000256" key="9">
    <source>
        <dbReference type="ARBA" id="ARBA00022989"/>
    </source>
</evidence>
<dbReference type="Gene3D" id="1.10.287.130">
    <property type="match status" value="1"/>
</dbReference>
<dbReference type="Pfam" id="PF02518">
    <property type="entry name" value="HATPase_c"/>
    <property type="match status" value="1"/>
</dbReference>
<dbReference type="Pfam" id="PF00512">
    <property type="entry name" value="HisKA"/>
    <property type="match status" value="1"/>
</dbReference>
<feature type="coiled-coil region" evidence="12">
    <location>
        <begin position="322"/>
        <end position="352"/>
    </location>
</feature>
<dbReference type="SUPFAM" id="SSF103190">
    <property type="entry name" value="Sensory domain-like"/>
    <property type="match status" value="1"/>
</dbReference>
<dbReference type="AlphaFoldDB" id="A0A2H1EHC4"/>
<dbReference type="Gene3D" id="3.30.450.20">
    <property type="entry name" value="PAS domain"/>
    <property type="match status" value="2"/>
</dbReference>
<dbReference type="InterPro" id="IPR003661">
    <property type="entry name" value="HisK_dim/P_dom"/>
</dbReference>
<dbReference type="CDD" id="cd18774">
    <property type="entry name" value="PDC2_HK_sensor"/>
    <property type="match status" value="1"/>
</dbReference>
<keyword evidence="8" id="KW-0418">Kinase</keyword>
<proteinExistence type="predicted"/>
<dbReference type="CDD" id="cd16922">
    <property type="entry name" value="HATPase_EvgS-ArcB-TorS-like"/>
    <property type="match status" value="1"/>
</dbReference>
<dbReference type="InterPro" id="IPR036890">
    <property type="entry name" value="HATPase_C_sf"/>
</dbReference>
<dbReference type="PROSITE" id="PS50109">
    <property type="entry name" value="HIS_KIN"/>
    <property type="match status" value="1"/>
</dbReference>
<evidence type="ECO:0000256" key="13">
    <source>
        <dbReference type="SAM" id="Phobius"/>
    </source>
</evidence>